<evidence type="ECO:0008006" key="3">
    <source>
        <dbReference type="Google" id="ProtNLM"/>
    </source>
</evidence>
<organism evidence="1 2">
    <name type="scientific">Variovorax paradoxus</name>
    <dbReference type="NCBI Taxonomy" id="34073"/>
    <lineage>
        <taxon>Bacteria</taxon>
        <taxon>Pseudomonadati</taxon>
        <taxon>Pseudomonadota</taxon>
        <taxon>Betaproteobacteria</taxon>
        <taxon>Burkholderiales</taxon>
        <taxon>Comamonadaceae</taxon>
        <taxon>Variovorax</taxon>
    </lineage>
</organism>
<evidence type="ECO:0000313" key="1">
    <source>
        <dbReference type="EMBL" id="KLN53141.1"/>
    </source>
</evidence>
<keyword evidence="2" id="KW-1185">Reference proteome</keyword>
<reference evidence="1 2" key="1">
    <citation type="submission" date="2015-03" db="EMBL/GenBank/DDBJ databases">
        <title>Genome sequence of Variovorax paradoxus TBEA6.</title>
        <authorList>
            <person name="Poehlein A."/>
            <person name="Schuldes J."/>
            <person name="Wuebbeler J.H."/>
            <person name="Hiessl S."/>
            <person name="Steinbuechel A."/>
            <person name="Daniel R."/>
        </authorList>
    </citation>
    <scope>NUCLEOTIDE SEQUENCE [LARGE SCALE GENOMIC DNA]</scope>
    <source>
        <strain evidence="1 2">TBEA6</strain>
    </source>
</reference>
<name>A0A0H2LTZ9_VARPD</name>
<comment type="caution">
    <text evidence="1">The sequence shown here is derived from an EMBL/GenBank/DDBJ whole genome shotgun (WGS) entry which is preliminary data.</text>
</comment>
<dbReference type="PATRIC" id="fig|34073.19.peg.5940"/>
<protein>
    <recommendedName>
        <fullName evidence="3">Type II toxin-antitoxin system RelE/ParE family toxin</fullName>
    </recommendedName>
</protein>
<sequence length="143" mass="16030">MAGREEEEGAALARVQYARNFASNLESIEAFWLDNDFAQGYERLLDALSDVVVPNLQRHPRMGRHFLKRAVESVEAERLLERIGLRLPALRPNAEVREYVMDEYLVLYLVSDGDPGDAGIVQLLAIKHHKQIGFDVPGSSAGI</sequence>
<evidence type="ECO:0000313" key="2">
    <source>
        <dbReference type="Proteomes" id="UP000035170"/>
    </source>
</evidence>
<dbReference type="AlphaFoldDB" id="A0A0H2LTZ9"/>
<accession>A0A0H2LTZ9</accession>
<dbReference type="Proteomes" id="UP000035170">
    <property type="component" value="Unassembled WGS sequence"/>
</dbReference>
<proteinExistence type="predicted"/>
<dbReference type="EMBL" id="JZWI01000038">
    <property type="protein sequence ID" value="KLN53141.1"/>
    <property type="molecule type" value="Genomic_DNA"/>
</dbReference>
<dbReference type="RefSeq" id="WP_021003976.1">
    <property type="nucleotide sequence ID" value="NZ_JZWI01000038.1"/>
</dbReference>
<gene>
    <name evidence="1" type="ORF">VPARA_57860</name>
</gene>